<dbReference type="AlphaFoldDB" id="A0A9P7DI08"/>
<keyword evidence="2" id="KW-1185">Reference proteome</keyword>
<feature type="non-terminal residue" evidence="1">
    <location>
        <position position="1"/>
    </location>
</feature>
<evidence type="ECO:0000313" key="2">
    <source>
        <dbReference type="Proteomes" id="UP000807769"/>
    </source>
</evidence>
<dbReference type="GeneID" id="64623184"/>
<name>A0A9P7DI08_9AGAM</name>
<organism evidence="1 2">
    <name type="scientific">Suillus subaureus</name>
    <dbReference type="NCBI Taxonomy" id="48587"/>
    <lineage>
        <taxon>Eukaryota</taxon>
        <taxon>Fungi</taxon>
        <taxon>Dikarya</taxon>
        <taxon>Basidiomycota</taxon>
        <taxon>Agaricomycotina</taxon>
        <taxon>Agaricomycetes</taxon>
        <taxon>Agaricomycetidae</taxon>
        <taxon>Boletales</taxon>
        <taxon>Suillineae</taxon>
        <taxon>Suillaceae</taxon>
        <taxon>Suillus</taxon>
    </lineage>
</organism>
<dbReference type="EMBL" id="JABBWG010000326">
    <property type="protein sequence ID" value="KAG1795277.1"/>
    <property type="molecule type" value="Genomic_DNA"/>
</dbReference>
<accession>A0A9P7DI08</accession>
<dbReference type="RefSeq" id="XP_041185213.1">
    <property type="nucleotide sequence ID" value="XM_041329167.1"/>
</dbReference>
<protein>
    <submittedName>
        <fullName evidence="1">Uncharacterized protein</fullName>
    </submittedName>
</protein>
<feature type="non-terminal residue" evidence="1">
    <location>
        <position position="88"/>
    </location>
</feature>
<dbReference type="Proteomes" id="UP000807769">
    <property type="component" value="Unassembled WGS sequence"/>
</dbReference>
<dbReference type="OrthoDB" id="3269417at2759"/>
<reference evidence="1" key="1">
    <citation type="journal article" date="2020" name="New Phytol.">
        <title>Comparative genomics reveals dynamic genome evolution in host specialist ectomycorrhizal fungi.</title>
        <authorList>
            <person name="Lofgren L.A."/>
            <person name="Nguyen N.H."/>
            <person name="Vilgalys R."/>
            <person name="Ruytinx J."/>
            <person name="Liao H.L."/>
            <person name="Branco S."/>
            <person name="Kuo A."/>
            <person name="LaButti K."/>
            <person name="Lipzen A."/>
            <person name="Andreopoulos W."/>
            <person name="Pangilinan J."/>
            <person name="Riley R."/>
            <person name="Hundley H."/>
            <person name="Na H."/>
            <person name="Barry K."/>
            <person name="Grigoriev I.V."/>
            <person name="Stajich J.E."/>
            <person name="Kennedy P.G."/>
        </authorList>
    </citation>
    <scope>NUCLEOTIDE SEQUENCE</scope>
    <source>
        <strain evidence="1">MN1</strain>
    </source>
</reference>
<proteinExistence type="predicted"/>
<evidence type="ECO:0000313" key="1">
    <source>
        <dbReference type="EMBL" id="KAG1795277.1"/>
    </source>
</evidence>
<sequence length="88" mass="9949">VSKACNAIYTRGVPIKGVSVESLLKEFSLVPTIVNHLSPLGLDFFPILIVDLLHEFELGVLKVVMMHLMQLLYAIDPQKIDIINERYQ</sequence>
<gene>
    <name evidence="1" type="ORF">BJ212DRAFT_1207245</name>
</gene>
<comment type="caution">
    <text evidence="1">The sequence shown here is derived from an EMBL/GenBank/DDBJ whole genome shotgun (WGS) entry which is preliminary data.</text>
</comment>